<dbReference type="EnsemblPlants" id="KQK89786">
    <property type="protein sequence ID" value="KQK89786"/>
    <property type="gene ID" value="SETIT_035718mg"/>
</dbReference>
<feature type="region of interest" description="Disordered" evidence="1">
    <location>
        <begin position="401"/>
        <end position="434"/>
    </location>
</feature>
<reference evidence="2" key="2">
    <citation type="submission" date="2018-08" db="UniProtKB">
        <authorList>
            <consortium name="EnsemblPlants"/>
        </authorList>
    </citation>
    <scope>IDENTIFICATION</scope>
    <source>
        <strain evidence="2">Yugu1</strain>
    </source>
</reference>
<dbReference type="eggNOG" id="ENOG502QQYG">
    <property type="taxonomic scope" value="Eukaryota"/>
</dbReference>
<proteinExistence type="predicted"/>
<dbReference type="PANTHER" id="PTHR31065">
    <property type="entry name" value="PLATZ TRANSCRIPTION FACTOR FAMILY PROTEIN"/>
    <property type="match status" value="1"/>
</dbReference>
<evidence type="ECO:0000313" key="3">
    <source>
        <dbReference type="Proteomes" id="UP000004995"/>
    </source>
</evidence>
<dbReference type="Gramene" id="KQK89786">
    <property type="protein sequence ID" value="KQK89786"/>
    <property type="gene ID" value="SETIT_035718mg"/>
</dbReference>
<protein>
    <recommendedName>
        <fullName evidence="4">B box-type domain-containing protein</fullName>
    </recommendedName>
</protein>
<keyword evidence="3" id="KW-1185">Reference proteome</keyword>
<feature type="compositionally biased region" description="Basic residues" evidence="1">
    <location>
        <begin position="154"/>
        <end position="164"/>
    </location>
</feature>
<evidence type="ECO:0000313" key="2">
    <source>
        <dbReference type="EnsemblPlants" id="KQK89786"/>
    </source>
</evidence>
<dbReference type="Proteomes" id="UP000004995">
    <property type="component" value="Unassembled WGS sequence"/>
</dbReference>
<dbReference type="STRING" id="4555.K4AA12"/>
<dbReference type="EMBL" id="AGNK02005807">
    <property type="status" value="NOT_ANNOTATED_CDS"/>
    <property type="molecule type" value="Genomic_DNA"/>
</dbReference>
<name>K4AA12_SETIT</name>
<dbReference type="Pfam" id="PF04640">
    <property type="entry name" value="PLATZ"/>
    <property type="match status" value="1"/>
</dbReference>
<organism evidence="2 3">
    <name type="scientific">Setaria italica</name>
    <name type="common">Foxtail millet</name>
    <name type="synonym">Panicum italicum</name>
    <dbReference type="NCBI Taxonomy" id="4555"/>
    <lineage>
        <taxon>Eukaryota</taxon>
        <taxon>Viridiplantae</taxon>
        <taxon>Streptophyta</taxon>
        <taxon>Embryophyta</taxon>
        <taxon>Tracheophyta</taxon>
        <taxon>Spermatophyta</taxon>
        <taxon>Magnoliopsida</taxon>
        <taxon>Liliopsida</taxon>
        <taxon>Poales</taxon>
        <taxon>Poaceae</taxon>
        <taxon>PACMAD clade</taxon>
        <taxon>Panicoideae</taxon>
        <taxon>Panicodae</taxon>
        <taxon>Paniceae</taxon>
        <taxon>Cenchrinae</taxon>
        <taxon>Setaria</taxon>
    </lineage>
</organism>
<reference evidence="3" key="1">
    <citation type="journal article" date="2012" name="Nat. Biotechnol.">
        <title>Reference genome sequence of the model plant Setaria.</title>
        <authorList>
            <person name="Bennetzen J.L."/>
            <person name="Schmutz J."/>
            <person name="Wang H."/>
            <person name="Percifield R."/>
            <person name="Hawkins J."/>
            <person name="Pontaroli A.C."/>
            <person name="Estep M."/>
            <person name="Feng L."/>
            <person name="Vaughn J.N."/>
            <person name="Grimwood J."/>
            <person name="Jenkins J."/>
            <person name="Barry K."/>
            <person name="Lindquist E."/>
            <person name="Hellsten U."/>
            <person name="Deshpande S."/>
            <person name="Wang X."/>
            <person name="Wu X."/>
            <person name="Mitros T."/>
            <person name="Triplett J."/>
            <person name="Yang X."/>
            <person name="Ye C.Y."/>
            <person name="Mauro-Herrera M."/>
            <person name="Wang L."/>
            <person name="Li P."/>
            <person name="Sharma M."/>
            <person name="Sharma R."/>
            <person name="Ronald P.C."/>
            <person name="Panaud O."/>
            <person name="Kellogg E.A."/>
            <person name="Brutnell T.P."/>
            <person name="Doust A.N."/>
            <person name="Tuskan G.A."/>
            <person name="Rokhsar D."/>
            <person name="Devos K.M."/>
        </authorList>
    </citation>
    <scope>NUCLEOTIDE SEQUENCE [LARGE SCALE GENOMIC DNA]</scope>
    <source>
        <strain evidence="3">cv. Yugu1</strain>
    </source>
</reference>
<dbReference type="InParanoid" id="K4AA12"/>
<evidence type="ECO:0008006" key="4">
    <source>
        <dbReference type="Google" id="ProtNLM"/>
    </source>
</evidence>
<accession>K4AA12</accession>
<sequence>MSSYSKPADQLERQVRQGLAAVQTGTRAGRRGQVLLSGPALRLVGSAAQRRHCTEKHHGSRGSAAAVFPFRSTRHGQREWCASRRHLWWMAPVVCTAPGAPCASAPDPFVNGRRGRETNRLVVAIPSPFPLCFASPANISSSLPSRPVASPPPHAKRSRNRRSLRPPLLGRLPFACERKEKEGPSWTRLEASRGREEMAIDHESPFKELRLKNRRIMGGGGPEPEEEAASAAYGDQWPRWLQPLLSARFFAHCKTHSDSHRSGECNMFCLDCSAAAGTGALCSLCLAHGHRDHHTIQIRRSSYHDVIRVSDIQRFMDIAGVQTYVINSARVVFLNERPQQQKPGCGGKAASASANLCEVCARSLLDNFRFCSLGCKVVGCAPDAAKARSWLLRPASDGNASSSALRNADKKQSFSPPTPPTLPTKRRKGIPHRAPFGSLIVEY</sequence>
<feature type="region of interest" description="Disordered" evidence="1">
    <location>
        <begin position="142"/>
        <end position="166"/>
    </location>
</feature>
<evidence type="ECO:0000256" key="1">
    <source>
        <dbReference type="SAM" id="MobiDB-lite"/>
    </source>
</evidence>
<dbReference type="AlphaFoldDB" id="K4AA12"/>
<dbReference type="HOGENOM" id="CLU_618794_0_0_1"/>
<dbReference type="InterPro" id="IPR006734">
    <property type="entry name" value="PLATZ"/>
</dbReference>
<dbReference type="PANTHER" id="PTHR31065:SF36">
    <property type="entry name" value="EXPRESSED PROTEIN"/>
    <property type="match status" value="1"/>
</dbReference>
<dbReference type="FunCoup" id="K4AA12">
    <property type="interactions" value="2"/>
</dbReference>